<reference evidence="1" key="2">
    <citation type="submission" date="2022-01" db="EMBL/GenBank/DDBJ databases">
        <authorList>
            <person name="Yamashiro T."/>
            <person name="Shiraishi A."/>
            <person name="Satake H."/>
            <person name="Nakayama K."/>
        </authorList>
    </citation>
    <scope>NUCLEOTIDE SEQUENCE</scope>
</reference>
<evidence type="ECO:0000313" key="1">
    <source>
        <dbReference type="EMBL" id="GJS98997.1"/>
    </source>
</evidence>
<dbReference type="Proteomes" id="UP001151760">
    <property type="component" value="Unassembled WGS sequence"/>
</dbReference>
<evidence type="ECO:0008006" key="3">
    <source>
        <dbReference type="Google" id="ProtNLM"/>
    </source>
</evidence>
<gene>
    <name evidence="1" type="ORF">Tco_0820167</name>
</gene>
<reference evidence="1" key="1">
    <citation type="journal article" date="2022" name="Int. J. Mol. Sci.">
        <title>Draft Genome of Tanacetum Coccineum: Genomic Comparison of Closely Related Tanacetum-Family Plants.</title>
        <authorList>
            <person name="Yamashiro T."/>
            <person name="Shiraishi A."/>
            <person name="Nakayama K."/>
            <person name="Satake H."/>
        </authorList>
    </citation>
    <scope>NUCLEOTIDE SEQUENCE</scope>
</reference>
<proteinExistence type="predicted"/>
<comment type="caution">
    <text evidence="1">The sequence shown here is derived from an EMBL/GenBank/DDBJ whole genome shotgun (WGS) entry which is preliminary data.</text>
</comment>
<accession>A0ABQ5ACV8</accession>
<organism evidence="1 2">
    <name type="scientific">Tanacetum coccineum</name>
    <dbReference type="NCBI Taxonomy" id="301880"/>
    <lineage>
        <taxon>Eukaryota</taxon>
        <taxon>Viridiplantae</taxon>
        <taxon>Streptophyta</taxon>
        <taxon>Embryophyta</taxon>
        <taxon>Tracheophyta</taxon>
        <taxon>Spermatophyta</taxon>
        <taxon>Magnoliopsida</taxon>
        <taxon>eudicotyledons</taxon>
        <taxon>Gunneridae</taxon>
        <taxon>Pentapetalae</taxon>
        <taxon>asterids</taxon>
        <taxon>campanulids</taxon>
        <taxon>Asterales</taxon>
        <taxon>Asteraceae</taxon>
        <taxon>Asteroideae</taxon>
        <taxon>Anthemideae</taxon>
        <taxon>Anthemidinae</taxon>
        <taxon>Tanacetum</taxon>
    </lineage>
</organism>
<sequence length="119" mass="13054">MADNRTMAQLLEAPTEGYEDAIVVPEITVDNFKLKYGLLTLPEGIPDKMCDVPLCENTTSLNALNEHSETIVDYNDDSTSSDDDSYENIDYVDASPPDVEIVSLEVVEIVDPEVGQGDL</sequence>
<protein>
    <recommendedName>
        <fullName evidence="3">Reverse transcriptase domain-containing protein</fullName>
    </recommendedName>
</protein>
<dbReference type="EMBL" id="BQNB010012085">
    <property type="protein sequence ID" value="GJS98997.1"/>
    <property type="molecule type" value="Genomic_DNA"/>
</dbReference>
<name>A0ABQ5ACV8_9ASTR</name>
<evidence type="ECO:0000313" key="2">
    <source>
        <dbReference type="Proteomes" id="UP001151760"/>
    </source>
</evidence>
<keyword evidence="2" id="KW-1185">Reference proteome</keyword>